<keyword evidence="3" id="KW-1185">Reference proteome</keyword>
<dbReference type="InterPro" id="IPR045642">
    <property type="entry name" value="DUF6406"/>
</dbReference>
<feature type="domain" description="Knr4/Smi1-like" evidence="1">
    <location>
        <begin position="116"/>
        <end position="221"/>
    </location>
</feature>
<name>A0A8J4E536_9ACTN</name>
<dbReference type="InterPro" id="IPR037883">
    <property type="entry name" value="Knr4/Smi1-like_sf"/>
</dbReference>
<dbReference type="SUPFAM" id="SSF160631">
    <property type="entry name" value="SMI1/KNR4-like"/>
    <property type="match status" value="1"/>
</dbReference>
<sequence>MTEENPVETVTLRPSAPAFSSDGAVAFGVQSMQHAPPRMLLMAHVGGADLEPRWLGLGDTVEFGDTTWRFEDVRFANPDLWEATVRSVPPGAAPFTPPPLTGDRDWTTVDLRPSGPVDAAAVAAAERRLGRDLPPVYRRWLAENNGATPPEPVHVPGFRFQLSPVRPLLGVHPDEPHVDLGLGPRRAPAWLIRDHVVIAVATGGLLAVRADLPGLDEIVFLDEIATDREPEQVDVVAPDIYSFCAYLQPAPPVAPARLGELEPEPAPVRPPDLLDLVGRALDFAAAARATMCAEFDVRFISEVAMLARMGRLARRGECAGGLRYDIHGNGYDVFAPDDTPLTLQGKGYAPADRPAGPADGLLDVVDVYALRDFLADRTGIRFGVEELTAACEEHVRRGALRPAGNGGVYELPPVPGRVEEQQ</sequence>
<dbReference type="AlphaFoldDB" id="A0A8J4E536"/>
<evidence type="ECO:0000313" key="2">
    <source>
        <dbReference type="EMBL" id="GIJ62620.1"/>
    </source>
</evidence>
<dbReference type="Proteomes" id="UP000612585">
    <property type="component" value="Unassembled WGS sequence"/>
</dbReference>
<reference evidence="2" key="1">
    <citation type="submission" date="2021-01" db="EMBL/GenBank/DDBJ databases">
        <title>Whole genome shotgun sequence of Virgisporangium aurantiacum NBRC 16421.</title>
        <authorList>
            <person name="Komaki H."/>
            <person name="Tamura T."/>
        </authorList>
    </citation>
    <scope>NUCLEOTIDE SEQUENCE</scope>
    <source>
        <strain evidence="2">NBRC 16421</strain>
    </source>
</reference>
<dbReference type="InterPro" id="IPR018958">
    <property type="entry name" value="Knr4/Smi1-like_dom"/>
</dbReference>
<accession>A0A8J4E536</accession>
<dbReference type="SMART" id="SM00860">
    <property type="entry name" value="SMI1_KNR4"/>
    <property type="match status" value="1"/>
</dbReference>
<dbReference type="EMBL" id="BOPG01000081">
    <property type="protein sequence ID" value="GIJ62620.1"/>
    <property type="molecule type" value="Genomic_DNA"/>
</dbReference>
<organism evidence="2 3">
    <name type="scientific">Virgisporangium aurantiacum</name>
    <dbReference type="NCBI Taxonomy" id="175570"/>
    <lineage>
        <taxon>Bacteria</taxon>
        <taxon>Bacillati</taxon>
        <taxon>Actinomycetota</taxon>
        <taxon>Actinomycetes</taxon>
        <taxon>Micromonosporales</taxon>
        <taxon>Micromonosporaceae</taxon>
        <taxon>Virgisporangium</taxon>
    </lineage>
</organism>
<comment type="caution">
    <text evidence="2">The sequence shown here is derived from an EMBL/GenBank/DDBJ whole genome shotgun (WGS) entry which is preliminary data.</text>
</comment>
<gene>
    <name evidence="2" type="ORF">Vau01_101360</name>
</gene>
<dbReference type="Pfam" id="PF09346">
    <property type="entry name" value="SMI1_KNR4"/>
    <property type="match status" value="1"/>
</dbReference>
<protein>
    <recommendedName>
        <fullName evidence="1">Knr4/Smi1-like domain-containing protein</fullName>
    </recommendedName>
</protein>
<evidence type="ECO:0000259" key="1">
    <source>
        <dbReference type="SMART" id="SM00860"/>
    </source>
</evidence>
<evidence type="ECO:0000313" key="3">
    <source>
        <dbReference type="Proteomes" id="UP000612585"/>
    </source>
</evidence>
<proteinExistence type="predicted"/>
<dbReference type="Pfam" id="PF19944">
    <property type="entry name" value="DUF6406"/>
    <property type="match status" value="1"/>
</dbReference>
<dbReference type="RefSeq" id="WP_204008380.1">
    <property type="nucleotide sequence ID" value="NZ_BOPG01000081.1"/>
</dbReference>